<evidence type="ECO:0000313" key="2">
    <source>
        <dbReference type="Proteomes" id="UP000029493"/>
    </source>
</evidence>
<dbReference type="RefSeq" id="WP_038413384.1">
    <property type="nucleotide sequence ID" value="NZ_CP009455.1"/>
</dbReference>
<gene>
    <name evidence="1" type="ORF">LK03_16410</name>
</gene>
<dbReference type="EMBL" id="CP009455">
    <property type="protein sequence ID" value="AIR90753.1"/>
    <property type="molecule type" value="Genomic_DNA"/>
</dbReference>
<proteinExistence type="predicted"/>
<sequence>MQLNTARQAWHDCTYGSWGAQSAFAAQLTQLGTRIQTTTGQRHAARAVHQALAGAIQAAIASLSRPLRAFGNYLYAPHVEAWEQQAAELAVFLLVQQRGKRMTATKREKLEVLVKGVLLRYRYMHQGGQSANVDPLAAPEAFRGWLQAHYQLSLSAVRWEREWGGYVRLAFDCCEDLDKQALAPIATRIHAMKKK</sequence>
<organism evidence="1 2">
    <name type="scientific">Pseudomonas cremoricolorata</name>
    <dbReference type="NCBI Taxonomy" id="157783"/>
    <lineage>
        <taxon>Bacteria</taxon>
        <taxon>Pseudomonadati</taxon>
        <taxon>Pseudomonadota</taxon>
        <taxon>Gammaproteobacteria</taxon>
        <taxon>Pseudomonadales</taxon>
        <taxon>Pseudomonadaceae</taxon>
        <taxon>Pseudomonas</taxon>
    </lineage>
</organism>
<protein>
    <submittedName>
        <fullName evidence="1">Prophage PssSM-02</fullName>
    </submittedName>
</protein>
<dbReference type="STRING" id="157783.LK03_16410"/>
<name>A0A089YGB5_9PSED</name>
<dbReference type="OrthoDB" id="6165466at2"/>
<reference evidence="1 2" key="1">
    <citation type="submission" date="2014-09" db="EMBL/GenBank/DDBJ databases">
        <authorList>
            <person name="Chan K.-G."/>
        </authorList>
    </citation>
    <scope>NUCLEOTIDE SEQUENCE [LARGE SCALE GENOMIC DNA]</scope>
    <source>
        <strain evidence="1 2">ND07</strain>
    </source>
</reference>
<dbReference type="KEGG" id="psw:LK03_16410"/>
<dbReference type="AlphaFoldDB" id="A0A089YGB5"/>
<keyword evidence="2" id="KW-1185">Reference proteome</keyword>
<dbReference type="Proteomes" id="UP000029493">
    <property type="component" value="Chromosome"/>
</dbReference>
<accession>A0A089YGB5</accession>
<evidence type="ECO:0000313" key="1">
    <source>
        <dbReference type="EMBL" id="AIR90753.1"/>
    </source>
</evidence>